<feature type="region of interest" description="Disordered" evidence="1">
    <location>
        <begin position="302"/>
        <end position="329"/>
    </location>
</feature>
<evidence type="ECO:0000256" key="1">
    <source>
        <dbReference type="SAM" id="MobiDB-lite"/>
    </source>
</evidence>
<feature type="region of interest" description="Disordered" evidence="1">
    <location>
        <begin position="220"/>
        <end position="259"/>
    </location>
</feature>
<feature type="domain" description="Spt20-like SEP" evidence="2">
    <location>
        <begin position="62"/>
        <end position="299"/>
    </location>
</feature>
<feature type="compositionally biased region" description="Polar residues" evidence="1">
    <location>
        <begin position="505"/>
        <end position="539"/>
    </location>
</feature>
<evidence type="ECO:0000259" key="2">
    <source>
        <dbReference type="Pfam" id="PF12090"/>
    </source>
</evidence>
<dbReference type="InterPro" id="IPR046468">
    <property type="entry name" value="Spt20-like_SEP"/>
</dbReference>
<feature type="compositionally biased region" description="Polar residues" evidence="1">
    <location>
        <begin position="684"/>
        <end position="697"/>
    </location>
</feature>
<dbReference type="AlphaFoldDB" id="A0A2G5I5L8"/>
<feature type="compositionally biased region" description="Low complexity" evidence="1">
    <location>
        <begin position="662"/>
        <end position="683"/>
    </location>
</feature>
<evidence type="ECO:0000313" key="6">
    <source>
        <dbReference type="Proteomes" id="UP001302367"/>
    </source>
</evidence>
<keyword evidence="6" id="KW-1185">Reference proteome</keyword>
<sequence>MATATVARPAQALRQRRDPPRPSVPPKRSAGMDNATEPPGKRRRLDEPHVITRDHILRKFAGKPPSLVLHLHPNFFRFESQDGSWPYDSPMKFVLDDIRKERVPHELLEELLLNNVPFYDDCLIVEIHNHRAATGKSKREDAANNSTRSSMHNYSVYVTPSPYVDYPRQAQQQAVEKAENEKASAGEDKGKQQDGPQIATVVLFPTEMTRHREMLLLAKTPASQMPRKRKGGDEPPTPQLSVPPTPMAATAGRSTPDDNKMCLEPQDFYQFQADVLLATQPPLLLQPVDGPESTQKVLEALSHPLHQASPPSPKTRKRTTAEMAADDEKAAEAERRMLVMDERIKAGANAGAAENTGTAATMGFSRFKTIQVVREKLEQAEREKKEKEHQEQARKRQAEEEAQRQAKAQQEAAEQHQQMLKQRQAAAMMKQRQMQQQHAYQQAHGHPQQNMLAQQQAMHAASMAQASPVVRQQTPMMNSSPMMPANGFPMQPTTSQGAGSPPRPTSATMSNANAAMQRQVSQQQHPSRNATPQMPQATPNMGGMPNRQMSQTPRIAQGSPAPGTPAANAMGGLPMQTPAGMTQEQFAMLQHQRMVNQHNANAMQSASPGQHATQSMTPEQIQNIAQRQSMQMRQQALMQQAQGNPQMAQALAQRQAMMMRQQQAQMIQQQRMQMQQQHGQAGQNSNAHPGTQANGQMNHGHPQQGDGNQAQMTAQQLQHRQQLQQQQFRQAQSVLTRLQQQYGSLNQIPGHVIAQLPQAAQMLLKSTQQRQNAAQAQQMAARAQHASQHGQAVVGTSGGDPEYMQTLRAHQEMLRQQQAGMGGNMNMNMGMNMGMNMANQQFNNQQGNNADLSQQFQAMQRALAQNGQNGQM</sequence>
<feature type="compositionally biased region" description="Low complexity" evidence="1">
    <location>
        <begin position="405"/>
        <end position="451"/>
    </location>
</feature>
<feature type="compositionally biased region" description="Basic and acidic residues" evidence="1">
    <location>
        <begin position="378"/>
        <end position="404"/>
    </location>
</feature>
<reference evidence="3 5" key="1">
    <citation type="submission" date="2015-10" db="EMBL/GenBank/DDBJ databases">
        <title>The cercosporin biosynthetic gene cluster was horizontally transferred to several fungal lineages and shown to be expanded in Cercospora beticola based on microsynteny with recipient genomes.</title>
        <authorList>
            <person name="De Jonge R."/>
            <person name="Ebert M.K."/>
            <person name="Suttle J.C."/>
            <person name="Jurick Ii W.M."/>
            <person name="Secor G.A."/>
            <person name="Thomma B.P."/>
            <person name="Van De Peer Y."/>
            <person name="Bolton M.D."/>
        </authorList>
    </citation>
    <scope>NUCLEOTIDE SEQUENCE [LARGE SCALE GENOMIC DNA]</scope>
    <source>
        <strain evidence="3 5">09-40</strain>
    </source>
</reference>
<proteinExistence type="predicted"/>
<feature type="region of interest" description="Disordered" evidence="1">
    <location>
        <begin position="378"/>
        <end position="451"/>
    </location>
</feature>
<dbReference type="GO" id="GO:0006357">
    <property type="term" value="P:regulation of transcription by RNA polymerase II"/>
    <property type="evidence" value="ECO:0007669"/>
    <property type="project" value="TreeGrafter"/>
</dbReference>
<dbReference type="GO" id="GO:0003712">
    <property type="term" value="F:transcription coregulator activity"/>
    <property type="evidence" value="ECO:0007669"/>
    <property type="project" value="InterPro"/>
</dbReference>
<dbReference type="OrthoDB" id="1932706at2759"/>
<organism evidence="3 5">
    <name type="scientific">Cercospora beticola</name>
    <name type="common">Sugarbeet leaf spot fungus</name>
    <dbReference type="NCBI Taxonomy" id="122368"/>
    <lineage>
        <taxon>Eukaryota</taxon>
        <taxon>Fungi</taxon>
        <taxon>Dikarya</taxon>
        <taxon>Ascomycota</taxon>
        <taxon>Pezizomycotina</taxon>
        <taxon>Dothideomycetes</taxon>
        <taxon>Dothideomycetidae</taxon>
        <taxon>Mycosphaerellales</taxon>
        <taxon>Mycosphaerellaceae</taxon>
        <taxon>Cercospora</taxon>
    </lineage>
</organism>
<dbReference type="Proteomes" id="UP000230605">
    <property type="component" value="Chromosome 3"/>
</dbReference>
<evidence type="ECO:0000313" key="5">
    <source>
        <dbReference type="Proteomes" id="UP000230605"/>
    </source>
</evidence>
<dbReference type="EMBL" id="CP134186">
    <property type="protein sequence ID" value="WPA99831.1"/>
    <property type="molecule type" value="Genomic_DNA"/>
</dbReference>
<feature type="compositionally biased region" description="Low complexity" evidence="1">
    <location>
        <begin position="709"/>
        <end position="724"/>
    </location>
</feature>
<feature type="region of interest" description="Disordered" evidence="1">
    <location>
        <begin position="662"/>
        <end position="724"/>
    </location>
</feature>
<evidence type="ECO:0000313" key="3">
    <source>
        <dbReference type="EMBL" id="PIA99743.1"/>
    </source>
</evidence>
<dbReference type="Proteomes" id="UP001302367">
    <property type="component" value="Chromosome 3"/>
</dbReference>
<dbReference type="EMBL" id="LKMD01000101">
    <property type="protein sequence ID" value="PIA99743.1"/>
    <property type="molecule type" value="Genomic_DNA"/>
</dbReference>
<feature type="compositionally biased region" description="Low complexity" evidence="1">
    <location>
        <begin position="773"/>
        <end position="788"/>
    </location>
</feature>
<evidence type="ECO:0000313" key="4">
    <source>
        <dbReference type="EMBL" id="WPA99831.1"/>
    </source>
</evidence>
<dbReference type="GO" id="GO:0000124">
    <property type="term" value="C:SAGA complex"/>
    <property type="evidence" value="ECO:0007669"/>
    <property type="project" value="InterPro"/>
</dbReference>
<dbReference type="PANTHER" id="PTHR13526">
    <property type="entry name" value="TRANSCRIPTION FACTOR SPT20 HOMOLOG"/>
    <property type="match status" value="1"/>
</dbReference>
<dbReference type="InterPro" id="IPR021950">
    <property type="entry name" value="Spt20"/>
</dbReference>
<feature type="compositionally biased region" description="Basic and acidic residues" evidence="1">
    <location>
        <begin position="176"/>
        <end position="192"/>
    </location>
</feature>
<reference evidence="4 6" key="2">
    <citation type="submission" date="2023-09" db="EMBL/GenBank/DDBJ databases">
        <title>Complete-Gapless Cercospora beticola genome.</title>
        <authorList>
            <person name="Wyatt N.A."/>
            <person name="Spanner R.E."/>
            <person name="Bolton M.D."/>
        </authorList>
    </citation>
    <scope>NUCLEOTIDE SEQUENCE [LARGE SCALE GENOMIC DNA]</scope>
    <source>
        <strain evidence="4">Cb09-40</strain>
    </source>
</reference>
<feature type="compositionally biased region" description="Pro residues" evidence="1">
    <location>
        <begin position="235"/>
        <end position="246"/>
    </location>
</feature>
<feature type="region of interest" description="Disordered" evidence="1">
    <location>
        <begin position="1"/>
        <end position="49"/>
    </location>
</feature>
<feature type="region of interest" description="Disordered" evidence="1">
    <location>
        <begin position="169"/>
        <end position="196"/>
    </location>
</feature>
<feature type="region of interest" description="Disordered" evidence="1">
    <location>
        <begin position="773"/>
        <end position="802"/>
    </location>
</feature>
<feature type="region of interest" description="Disordered" evidence="1">
    <location>
        <begin position="476"/>
        <end position="563"/>
    </location>
</feature>
<protein>
    <submittedName>
        <fullName evidence="3">SAGA complex subunit spt20</fullName>
    </submittedName>
</protein>
<dbReference type="PANTHER" id="PTHR13526:SF8">
    <property type="entry name" value="TRANSCRIPTION FACTOR SPT20 HOMOLOG"/>
    <property type="match status" value="1"/>
</dbReference>
<gene>
    <name evidence="3" type="ORF">CB0940_02686</name>
    <name evidence="4" type="ORF">RHO25_004451</name>
</gene>
<dbReference type="Pfam" id="PF12090">
    <property type="entry name" value="Spt20_SEP"/>
    <property type="match status" value="1"/>
</dbReference>
<accession>A0A2G5I5L8</accession>
<name>A0A2G5I5L8_CERBT</name>